<keyword evidence="3" id="KW-1185">Reference proteome</keyword>
<accession>A0AA40FP73</accession>
<reference evidence="2" key="1">
    <citation type="submission" date="2021-10" db="EMBL/GenBank/DDBJ databases">
        <title>Melipona bicolor Genome sequencing and assembly.</title>
        <authorList>
            <person name="Araujo N.S."/>
            <person name="Arias M.C."/>
        </authorList>
    </citation>
    <scope>NUCLEOTIDE SEQUENCE</scope>
    <source>
        <strain evidence="2">USP_2M_L1-L4_2017</strain>
        <tissue evidence="2">Whole body</tissue>
    </source>
</reference>
<comment type="caution">
    <text evidence="2">The sequence shown here is derived from an EMBL/GenBank/DDBJ whole genome shotgun (WGS) entry which is preliminary data.</text>
</comment>
<gene>
    <name evidence="2" type="ORF">K0M31_009235</name>
</gene>
<evidence type="ECO:0000256" key="1">
    <source>
        <dbReference type="SAM" id="MobiDB-lite"/>
    </source>
</evidence>
<name>A0AA40FP73_9HYME</name>
<organism evidence="2 3">
    <name type="scientific">Melipona bicolor</name>
    <dbReference type="NCBI Taxonomy" id="60889"/>
    <lineage>
        <taxon>Eukaryota</taxon>
        <taxon>Metazoa</taxon>
        <taxon>Ecdysozoa</taxon>
        <taxon>Arthropoda</taxon>
        <taxon>Hexapoda</taxon>
        <taxon>Insecta</taxon>
        <taxon>Pterygota</taxon>
        <taxon>Neoptera</taxon>
        <taxon>Endopterygota</taxon>
        <taxon>Hymenoptera</taxon>
        <taxon>Apocrita</taxon>
        <taxon>Aculeata</taxon>
        <taxon>Apoidea</taxon>
        <taxon>Anthophila</taxon>
        <taxon>Apidae</taxon>
        <taxon>Melipona</taxon>
    </lineage>
</organism>
<dbReference type="EMBL" id="JAHYIQ010000022">
    <property type="protein sequence ID" value="KAK1122793.1"/>
    <property type="molecule type" value="Genomic_DNA"/>
</dbReference>
<evidence type="ECO:0000313" key="2">
    <source>
        <dbReference type="EMBL" id="KAK1122793.1"/>
    </source>
</evidence>
<evidence type="ECO:0000313" key="3">
    <source>
        <dbReference type="Proteomes" id="UP001177670"/>
    </source>
</evidence>
<dbReference type="AlphaFoldDB" id="A0AA40FP73"/>
<feature type="compositionally biased region" description="Basic and acidic residues" evidence="1">
    <location>
        <begin position="26"/>
        <end position="53"/>
    </location>
</feature>
<sequence length="53" mass="5974">MEKHREENAGVSTPRGKRGSGWNLDEGTKQRSRKSEGRERFSLGKGDLEVEAE</sequence>
<feature type="region of interest" description="Disordered" evidence="1">
    <location>
        <begin position="1"/>
        <end position="53"/>
    </location>
</feature>
<protein>
    <submittedName>
        <fullName evidence="2">Uncharacterized protein</fullName>
    </submittedName>
</protein>
<proteinExistence type="predicted"/>
<dbReference type="Proteomes" id="UP001177670">
    <property type="component" value="Unassembled WGS sequence"/>
</dbReference>